<dbReference type="RefSeq" id="WP_205156735.1">
    <property type="nucleotide sequence ID" value="NZ_JAFEUM010000001.1"/>
</dbReference>
<dbReference type="PANTHER" id="PTHR10357:SF209">
    <property type="entry name" value="PERIPLASMIC ALPHA-AMYLASE"/>
    <property type="match status" value="1"/>
</dbReference>
<dbReference type="PROSITE" id="PS51257">
    <property type="entry name" value="PROKAR_LIPOPROTEIN"/>
    <property type="match status" value="1"/>
</dbReference>
<dbReference type="Gene3D" id="2.60.40.1180">
    <property type="entry name" value="Golgi alpha-mannosidase II"/>
    <property type="match status" value="1"/>
</dbReference>
<gene>
    <name evidence="7" type="ORF">JQC93_01695</name>
</gene>
<dbReference type="InterPro" id="IPR006046">
    <property type="entry name" value="Alpha_amylase"/>
</dbReference>
<evidence type="ECO:0000256" key="3">
    <source>
        <dbReference type="ARBA" id="ARBA00022801"/>
    </source>
</evidence>
<dbReference type="SUPFAM" id="SSF49452">
    <property type="entry name" value="Starch-binding domain-like"/>
    <property type="match status" value="1"/>
</dbReference>
<keyword evidence="8" id="KW-1185">Reference proteome</keyword>
<keyword evidence="4" id="KW-0326">Glycosidase</keyword>
<dbReference type="Gene3D" id="2.60.40.1110">
    <property type="match status" value="1"/>
</dbReference>
<dbReference type="CDD" id="cd11339">
    <property type="entry name" value="AmyAc_bac_CMD_like_2"/>
    <property type="match status" value="1"/>
</dbReference>
<dbReference type="Pfam" id="PF03714">
    <property type="entry name" value="PUD"/>
    <property type="match status" value="1"/>
</dbReference>
<organism evidence="7 8">
    <name type="scientific">Vibrio ulleungensis</name>
    <dbReference type="NCBI Taxonomy" id="2807619"/>
    <lineage>
        <taxon>Bacteria</taxon>
        <taxon>Pseudomonadati</taxon>
        <taxon>Pseudomonadota</taxon>
        <taxon>Gammaproteobacteria</taxon>
        <taxon>Vibrionales</taxon>
        <taxon>Vibrionaceae</taxon>
        <taxon>Vibrio</taxon>
    </lineage>
</organism>
<dbReference type="InterPro" id="IPR017853">
    <property type="entry name" value="GH"/>
</dbReference>
<evidence type="ECO:0000313" key="8">
    <source>
        <dbReference type="Proteomes" id="UP000809621"/>
    </source>
</evidence>
<evidence type="ECO:0000256" key="2">
    <source>
        <dbReference type="ARBA" id="ARBA00022729"/>
    </source>
</evidence>
<evidence type="ECO:0000313" key="7">
    <source>
        <dbReference type="EMBL" id="MBM7035105.1"/>
    </source>
</evidence>
<accession>A0ABS2HBX7</accession>
<keyword evidence="3" id="KW-0378">Hydrolase</keyword>
<evidence type="ECO:0000256" key="1">
    <source>
        <dbReference type="ARBA" id="ARBA00008061"/>
    </source>
</evidence>
<dbReference type="InterPro" id="IPR013784">
    <property type="entry name" value="Carb-bd-like_fold"/>
</dbReference>
<feature type="domain" description="Glycosyl hydrolase family 13 catalytic" evidence="6">
    <location>
        <begin position="45"/>
        <end position="483"/>
    </location>
</feature>
<comment type="caution">
    <text evidence="7">The sequence shown here is derived from an EMBL/GenBank/DDBJ whole genome shotgun (WGS) entry which is preliminary data.</text>
</comment>
<comment type="similarity">
    <text evidence="1 5">Belongs to the glycosyl hydrolase 13 family.</text>
</comment>
<evidence type="ECO:0000259" key="6">
    <source>
        <dbReference type="SMART" id="SM00642"/>
    </source>
</evidence>
<reference evidence="7 8" key="1">
    <citation type="submission" date="2021-02" db="EMBL/GenBank/DDBJ databases">
        <authorList>
            <person name="Park J.-S."/>
        </authorList>
    </citation>
    <scope>NUCLEOTIDE SEQUENCE [LARGE SCALE GENOMIC DNA]</scope>
    <source>
        <strain evidence="7 8">188UL20-2</strain>
    </source>
</reference>
<protein>
    <recommendedName>
        <fullName evidence="6">Glycosyl hydrolase family 13 catalytic domain-containing protein</fullName>
    </recommendedName>
</protein>
<dbReference type="SMART" id="SM00642">
    <property type="entry name" value="Aamy"/>
    <property type="match status" value="1"/>
</dbReference>
<dbReference type="InterPro" id="IPR006047">
    <property type="entry name" value="GH13_cat_dom"/>
</dbReference>
<dbReference type="Gene3D" id="3.20.20.80">
    <property type="entry name" value="Glycosidases"/>
    <property type="match status" value="1"/>
</dbReference>
<sequence length="1234" mass="135330">MSKPKAAWTGVAAAITLALGLSACKPDSQLDHYLDRDVKDDVFYFVMPDRFHNGDTDNDQGYIGGGREDHGFDPTHKAWYHGGDMQGLRAKLDYLEDMGVTAIWMTPILKNKAVQGESSAYHGYWTLDFTQIDPHLGSNDDLQALIDDAHDRNIKVFFDIITNHTADVIKYEECHDVDGRFQEGLTSCEYKSLEQVAAGDTYTPFIPAGEEYDKVPEWLNDPKYYHNQGDSTFSGENSVYGDFVGLDDINTDDPEVVAGMIDIFKNIVSEFKPDGFRIDTVKHVNIEFWQEFAPAIEAHAQQEGIPQFFMFGEVYDANPQNLSKFTTVGQLPSVLDFGFQGAMRSVVADQQSPVALRDLFIADDYYNDADSDASRLMNFVGNHDMGRFGFFLGGEDTAENLEKTKLAHSMMYFLRGVPVVYYGDEQGFTGDGNDQDARENMDPSLVDTYNDNQLIGTSATTADANYDQQHPIYKHLSKIAKIYREHPVLRSGIQIERYAETEGAGLYVINRVDPQTGETYLVAMNNASDAQSLTLETQFKKYDVVYGGKRAGKVRSGELQLQVGALDFVVLKAKGAAEVSPTSSVSVTGLNDGDIASGSIALSVDLDALASTPLPLYQVNFAYRANGGELVPIATDMTPPYQLFWDVSEFADGTQLEVEVSTSNADGVFAQQWVNALVDSRVPTELSVTYQNGNDRSIAYAINQSGRMQGPIELNQGQFRLEWLQSDQTQLLVFGDYSEPFYELDKPLIITRNQVVSLSDENDSAELSANLFLNHEGALAKEDNSSAQHAISIDLLSAVDLPIGSDVNLRGGLNGWGADPMEYLGQGHYRVSIDVSAGDMEFKFADSNWSPLNIGGPVTENGLLMSSNPSNLVSTLDVGGLTEFVLVVADEDGDGLQDYLLPLIRPDFGPLGEAMYLRGDHNSWAADAPLSYWSDGLYRHQIVLDAGNTQFKLANSDWSRQLSAPSELVELDTPVLLTSAESGNDQFEAPAAAYYDLTFTPIGDNLELLVEQGASLGEDLPSFDVPVFVRGELNGWSTQDELEYIGQNRYQLDVVLGPQSDGNGDGVIEFKVADADWASINFGGTAVTLGEQQGLVDNGGNLTLATPASNTAYRVTINATDTAAPSLTVNELQALIVHYQRQNADYDGWGLHVWGDGVNPASIPTWTQPIAFSGVDSFGQYALIELDDPTAQVGFIVHKGDEKNSIDDLFHVPETDLEVWILEGDGTIYADPAL</sequence>
<dbReference type="InterPro" id="IPR005323">
    <property type="entry name" value="CBM41_pullulanase"/>
</dbReference>
<dbReference type="EMBL" id="JAFEUM010000001">
    <property type="protein sequence ID" value="MBM7035105.1"/>
    <property type="molecule type" value="Genomic_DNA"/>
</dbReference>
<dbReference type="SUPFAM" id="SSF51445">
    <property type="entry name" value="(Trans)glycosidases"/>
    <property type="match status" value="1"/>
</dbReference>
<name>A0ABS2HBX7_9VIBR</name>
<dbReference type="PANTHER" id="PTHR10357">
    <property type="entry name" value="ALPHA-AMYLASE FAMILY MEMBER"/>
    <property type="match status" value="1"/>
</dbReference>
<evidence type="ECO:0000256" key="5">
    <source>
        <dbReference type="RuleBase" id="RU003615"/>
    </source>
</evidence>
<dbReference type="PRINTS" id="PR00110">
    <property type="entry name" value="ALPHAAMYLASE"/>
</dbReference>
<keyword evidence="2" id="KW-0732">Signal</keyword>
<proteinExistence type="inferred from homology"/>
<dbReference type="Proteomes" id="UP000809621">
    <property type="component" value="Unassembled WGS sequence"/>
</dbReference>
<dbReference type="CDD" id="cd02861">
    <property type="entry name" value="E_set_pullulanase_like"/>
    <property type="match status" value="1"/>
</dbReference>
<evidence type="ECO:0000256" key="4">
    <source>
        <dbReference type="ARBA" id="ARBA00023295"/>
    </source>
</evidence>
<dbReference type="Pfam" id="PF00128">
    <property type="entry name" value="Alpha-amylase"/>
    <property type="match status" value="1"/>
</dbReference>
<dbReference type="InterPro" id="IPR013780">
    <property type="entry name" value="Glyco_hydro_b"/>
</dbReference>
<dbReference type="CDD" id="cd10315">
    <property type="entry name" value="CBM41_pullulanase"/>
    <property type="match status" value="1"/>
</dbReference>